<evidence type="ECO:0000313" key="2">
    <source>
        <dbReference type="Proteomes" id="UP000820818"/>
    </source>
</evidence>
<dbReference type="PROSITE" id="PS51257">
    <property type="entry name" value="PROKAR_LIPOPROTEIN"/>
    <property type="match status" value="1"/>
</dbReference>
<dbReference type="EMBL" id="WJBH02000010">
    <property type="protein sequence ID" value="KAI9552359.1"/>
    <property type="molecule type" value="Genomic_DNA"/>
</dbReference>
<name>A0AAD5PPR9_9CRUS</name>
<evidence type="ECO:0000313" key="1">
    <source>
        <dbReference type="EMBL" id="KAI9552359.1"/>
    </source>
</evidence>
<comment type="caution">
    <text evidence="1">The sequence shown here is derived from an EMBL/GenBank/DDBJ whole genome shotgun (WGS) entry which is preliminary data.</text>
</comment>
<keyword evidence="2" id="KW-1185">Reference proteome</keyword>
<protein>
    <submittedName>
        <fullName evidence="1">Uncharacterized protein</fullName>
    </submittedName>
</protein>
<gene>
    <name evidence="1" type="ORF">GHT06_022724</name>
</gene>
<sequence>MVKEHGLDQHFIPHPSLASWFAYSCSRTLSSDQATSYVREICPRETWSWSLLRIIDLFSVRPKFFRSSDYGLCPRRLDSDDT</sequence>
<dbReference type="Proteomes" id="UP000820818">
    <property type="component" value="Linkage Group LG10"/>
</dbReference>
<organism evidence="1 2">
    <name type="scientific">Daphnia sinensis</name>
    <dbReference type="NCBI Taxonomy" id="1820382"/>
    <lineage>
        <taxon>Eukaryota</taxon>
        <taxon>Metazoa</taxon>
        <taxon>Ecdysozoa</taxon>
        <taxon>Arthropoda</taxon>
        <taxon>Crustacea</taxon>
        <taxon>Branchiopoda</taxon>
        <taxon>Diplostraca</taxon>
        <taxon>Cladocera</taxon>
        <taxon>Anomopoda</taxon>
        <taxon>Daphniidae</taxon>
        <taxon>Daphnia</taxon>
        <taxon>Daphnia similis group</taxon>
    </lineage>
</organism>
<dbReference type="AlphaFoldDB" id="A0AAD5PPR9"/>
<reference evidence="1 2" key="1">
    <citation type="submission" date="2022-05" db="EMBL/GenBank/DDBJ databases">
        <title>A multi-omics perspective on studying reproductive biology in Daphnia sinensis.</title>
        <authorList>
            <person name="Jia J."/>
        </authorList>
    </citation>
    <scope>NUCLEOTIDE SEQUENCE [LARGE SCALE GENOMIC DNA]</scope>
    <source>
        <strain evidence="1 2">WSL</strain>
    </source>
</reference>
<accession>A0AAD5PPR9</accession>
<proteinExistence type="predicted"/>